<dbReference type="PANTHER" id="PTHR46323:SF2">
    <property type="entry name" value="BETA-GALACTOSIDASE"/>
    <property type="match status" value="1"/>
</dbReference>
<dbReference type="InterPro" id="IPR006101">
    <property type="entry name" value="Glyco_hydro_2"/>
</dbReference>
<dbReference type="PROSITE" id="PS00719">
    <property type="entry name" value="GLYCOSYL_HYDROL_F2_1"/>
    <property type="match status" value="1"/>
</dbReference>
<dbReference type="Gene3D" id="2.60.120.260">
    <property type="entry name" value="Galactose-binding domain-like"/>
    <property type="match status" value="1"/>
</dbReference>
<evidence type="ECO:0000313" key="10">
    <source>
        <dbReference type="Proteomes" id="UP000095214"/>
    </source>
</evidence>
<feature type="domain" description="Beta galactosidase small chain/" evidence="8">
    <location>
        <begin position="653"/>
        <end position="952"/>
    </location>
</feature>
<dbReference type="Pfam" id="PF02837">
    <property type="entry name" value="Glyco_hydro_2_N"/>
    <property type="match status" value="1"/>
</dbReference>
<keyword evidence="10" id="KW-1185">Reference proteome</keyword>
<comment type="catalytic activity">
    <reaction evidence="1">
        <text>Hydrolysis of terminal non-reducing beta-D-galactose residues in beta-D-galactosides.</text>
        <dbReference type="EC" id="3.2.1.23"/>
    </reaction>
</comment>
<dbReference type="Pfam" id="PF02836">
    <property type="entry name" value="Glyco_hydro_2_C"/>
    <property type="match status" value="1"/>
</dbReference>
<name>A0A1D8B225_9ACTO</name>
<dbReference type="InterPro" id="IPR023232">
    <property type="entry name" value="Glyco_hydro_2_AS"/>
</dbReference>
<dbReference type="KEGG" id="phon:BH719_04370"/>
<dbReference type="SUPFAM" id="SSF51445">
    <property type="entry name" value="(Trans)glycosidases"/>
    <property type="match status" value="1"/>
</dbReference>
<keyword evidence="6" id="KW-0326">Glycosidase</keyword>
<dbReference type="GO" id="GO:0030246">
    <property type="term" value="F:carbohydrate binding"/>
    <property type="evidence" value="ECO:0007669"/>
    <property type="project" value="InterPro"/>
</dbReference>
<dbReference type="GO" id="GO:0004565">
    <property type="term" value="F:beta-galactosidase activity"/>
    <property type="evidence" value="ECO:0007669"/>
    <property type="project" value="UniProtKB-EC"/>
</dbReference>
<dbReference type="SUPFAM" id="SSF49785">
    <property type="entry name" value="Galactose-binding domain-like"/>
    <property type="match status" value="1"/>
</dbReference>
<evidence type="ECO:0000256" key="1">
    <source>
        <dbReference type="ARBA" id="ARBA00001412"/>
    </source>
</evidence>
<evidence type="ECO:0000256" key="6">
    <source>
        <dbReference type="ARBA" id="ARBA00023295"/>
    </source>
</evidence>
<evidence type="ECO:0000256" key="4">
    <source>
        <dbReference type="ARBA" id="ARBA00013303"/>
    </source>
</evidence>
<proteinExistence type="inferred from homology"/>
<dbReference type="SUPFAM" id="SSF74650">
    <property type="entry name" value="Galactose mutarotase-like"/>
    <property type="match status" value="1"/>
</dbReference>
<dbReference type="PROSITE" id="PS00608">
    <property type="entry name" value="GLYCOSYL_HYDROL_F2_2"/>
    <property type="match status" value="1"/>
</dbReference>
<dbReference type="Gene3D" id="2.70.98.10">
    <property type="match status" value="1"/>
</dbReference>
<dbReference type="RefSeq" id="WP_009743553.1">
    <property type="nucleotide sequence ID" value="NZ_CP017298.1"/>
</dbReference>
<dbReference type="PRINTS" id="PR00132">
    <property type="entry name" value="GLHYDRLASE2"/>
</dbReference>
<dbReference type="GO" id="GO:0009341">
    <property type="term" value="C:beta-galactosidase complex"/>
    <property type="evidence" value="ECO:0007669"/>
    <property type="project" value="InterPro"/>
</dbReference>
<reference evidence="9 10" key="1">
    <citation type="submission" date="2016-09" db="EMBL/GenBank/DDBJ databases">
        <title>Complete genome sequence of Actinomyces hongkongensis HKU8.</title>
        <authorList>
            <person name="Gao Y.-X."/>
            <person name="Zhou Y.-Y."/>
            <person name="Xie Y."/>
            <person name="Wang M."/>
            <person name="Wang S.-J."/>
            <person name="Shen S.-G."/>
        </authorList>
    </citation>
    <scope>NUCLEOTIDE SEQUENCE [LARGE SCALE GENOMIC DNA]</scope>
    <source>
        <strain evidence="9 10">HKU8</strain>
    </source>
</reference>
<dbReference type="Pfam" id="PF02929">
    <property type="entry name" value="Bgal_small_N"/>
    <property type="match status" value="1"/>
</dbReference>
<dbReference type="Gene3D" id="3.20.20.80">
    <property type="entry name" value="Glycosidases"/>
    <property type="match status" value="1"/>
</dbReference>
<organism evidence="9 10">
    <name type="scientific">Pauljensenia hongkongensis</name>
    <dbReference type="NCBI Taxonomy" id="178339"/>
    <lineage>
        <taxon>Bacteria</taxon>
        <taxon>Bacillati</taxon>
        <taxon>Actinomycetota</taxon>
        <taxon>Actinomycetes</taxon>
        <taxon>Actinomycetales</taxon>
        <taxon>Actinomycetaceae</taxon>
        <taxon>Pauljensenia</taxon>
    </lineage>
</organism>
<dbReference type="InterPro" id="IPR050347">
    <property type="entry name" value="Bact_Beta-galactosidase"/>
</dbReference>
<dbReference type="InterPro" id="IPR023230">
    <property type="entry name" value="Glyco_hydro_2_CS"/>
</dbReference>
<gene>
    <name evidence="9" type="ORF">BH719_04370</name>
</gene>
<dbReference type="InterPro" id="IPR006104">
    <property type="entry name" value="Glyco_hydro_2_N"/>
</dbReference>
<keyword evidence="5" id="KW-0378">Hydrolase</keyword>
<evidence type="ECO:0000313" key="9">
    <source>
        <dbReference type="EMBL" id="AOS47184.1"/>
    </source>
</evidence>
<evidence type="ECO:0000256" key="3">
    <source>
        <dbReference type="ARBA" id="ARBA00012756"/>
    </source>
</evidence>
<dbReference type="InterPro" id="IPR017853">
    <property type="entry name" value="GH"/>
</dbReference>
<dbReference type="PANTHER" id="PTHR46323">
    <property type="entry name" value="BETA-GALACTOSIDASE"/>
    <property type="match status" value="1"/>
</dbReference>
<protein>
    <recommendedName>
        <fullName evidence="4">Beta-galactosidase</fullName>
        <ecNumber evidence="3">3.2.1.23</ecNumber>
    </recommendedName>
    <alternativeName>
        <fullName evidence="7">Lactase</fullName>
    </alternativeName>
</protein>
<dbReference type="EMBL" id="CP017298">
    <property type="protein sequence ID" value="AOS47184.1"/>
    <property type="molecule type" value="Genomic_DNA"/>
</dbReference>
<dbReference type="InterPro" id="IPR006103">
    <property type="entry name" value="Glyco_hydro_2_cat"/>
</dbReference>
<dbReference type="InterPro" id="IPR014718">
    <property type="entry name" value="GH-type_carb-bd"/>
</dbReference>
<dbReference type="OrthoDB" id="9762066at2"/>
<dbReference type="STRING" id="178339.BH719_04370"/>
<sequence length="967" mass="105172">MDARVTPQSYSPSAGALCPPRSWLTDEPTISLNGSWDFVHHPRLPDPFDDPEKPSPCPVLGPCAERIDVPSHWVMAPHGRWGRPAYTNVDFPFPVDPPHPPADNPTGDYRRAFDVPAQWVGDGQIRLRFDGVESQARVWVNGTWIGMFTGSRLAHELDITGAVRPGANEVVVRVSQFSSGSYLEDQDQWWLPGIFRDVELRHLGAASVHDVWLSTDYRDGEGRVRVEALAPGGTGAALDGVLRLVGAEGEGAVLPVRLGPGPGGRHRSGWVDCGPVRPWSPDRPVLYRAELALDGAAPRGLRIGFTRVEVVGGQLRANGAPLVFNGVNRHEIRHDRGRVFDEAWVREDLALMKSLGVNAIRTSHYPPHPRVLDLADEIGLWVVLEGDIETHGFEGADRAWADNPSDDPRWADAFDERTRRAFERDKNHPSIALWSLGNESGTGANLAAAARWIHERAEGALVHYEGDHAMEYADVYSRMYPALEEVAAALDDSDPRAPIAVPGHPSAEVDGEARARARRAPYLMCEYLHAMGTGPGGAALYAAQMDHPRHAGGFVWEWRDHALDQRHGGALRLAYGGDFGEPIHDGTFVCDGLVDAHSRIYAGTWAWARAMAPGAPALRALAAKRARVEERDADGARALRGLAQWCAAHGEDGAEAPEGAFHAVDVDATGAWTALGGLPVRASVSLYRAPTDNDRGRGPLDYWGLDEEGVGPMGEGLNRPGVSRADRWEEARLAFVRRSPRSLLERSDGARLVHERWGAASRQFGVDARSESRPLRIGLAGPWGPFLDGERVVIDLEPYGPLPRRLPRMGLRLELPGGPWEASWVGEASIAYADMPGDDPDGYGAGATDALWDVCVRPQEGGHRPGLKALRLGRGSDALYFVPLGALGWSVCPWDERELAEAAHWGDLAESDRTFLWLDAVQDGIGSRSCGPDSRPRFAAAPAPRRIAFVCARAHEAGADGPRVTVG</sequence>
<evidence type="ECO:0000256" key="2">
    <source>
        <dbReference type="ARBA" id="ARBA00007401"/>
    </source>
</evidence>
<dbReference type="InterPro" id="IPR004199">
    <property type="entry name" value="B-gal_small/dom_5"/>
</dbReference>
<comment type="similarity">
    <text evidence="2">Belongs to the glycosyl hydrolase 2 family.</text>
</comment>
<dbReference type="AlphaFoldDB" id="A0A1D8B225"/>
<dbReference type="EC" id="3.2.1.23" evidence="3"/>
<evidence type="ECO:0000259" key="8">
    <source>
        <dbReference type="SMART" id="SM01038"/>
    </source>
</evidence>
<evidence type="ECO:0000256" key="5">
    <source>
        <dbReference type="ARBA" id="ARBA00022801"/>
    </source>
</evidence>
<dbReference type="Proteomes" id="UP000095214">
    <property type="component" value="Chromosome"/>
</dbReference>
<dbReference type="InterPro" id="IPR011013">
    <property type="entry name" value="Gal_mutarotase_sf_dom"/>
</dbReference>
<evidence type="ECO:0000256" key="7">
    <source>
        <dbReference type="ARBA" id="ARBA00032230"/>
    </source>
</evidence>
<accession>A0A1D8B225</accession>
<dbReference type="SMART" id="SM01038">
    <property type="entry name" value="Bgal_small_N"/>
    <property type="match status" value="1"/>
</dbReference>
<dbReference type="InterPro" id="IPR008979">
    <property type="entry name" value="Galactose-bd-like_sf"/>
</dbReference>
<dbReference type="GO" id="GO:0005990">
    <property type="term" value="P:lactose catabolic process"/>
    <property type="evidence" value="ECO:0007669"/>
    <property type="project" value="TreeGrafter"/>
</dbReference>